<name>A0A0E9WXC5_ANGAN</name>
<organism evidence="1">
    <name type="scientific">Anguilla anguilla</name>
    <name type="common">European freshwater eel</name>
    <name type="synonym">Muraena anguilla</name>
    <dbReference type="NCBI Taxonomy" id="7936"/>
    <lineage>
        <taxon>Eukaryota</taxon>
        <taxon>Metazoa</taxon>
        <taxon>Chordata</taxon>
        <taxon>Craniata</taxon>
        <taxon>Vertebrata</taxon>
        <taxon>Euteleostomi</taxon>
        <taxon>Actinopterygii</taxon>
        <taxon>Neopterygii</taxon>
        <taxon>Teleostei</taxon>
        <taxon>Anguilliformes</taxon>
        <taxon>Anguillidae</taxon>
        <taxon>Anguilla</taxon>
    </lineage>
</organism>
<proteinExistence type="predicted"/>
<reference evidence="1" key="2">
    <citation type="journal article" date="2015" name="Fish Shellfish Immunol.">
        <title>Early steps in the European eel (Anguilla anguilla)-Vibrio vulnificus interaction in the gills: Role of the RtxA13 toxin.</title>
        <authorList>
            <person name="Callol A."/>
            <person name="Pajuelo D."/>
            <person name="Ebbesson L."/>
            <person name="Teles M."/>
            <person name="MacKenzie S."/>
            <person name="Amaro C."/>
        </authorList>
    </citation>
    <scope>NUCLEOTIDE SEQUENCE</scope>
</reference>
<protein>
    <submittedName>
        <fullName evidence="1">Uncharacterized protein</fullName>
    </submittedName>
</protein>
<evidence type="ECO:0000313" key="1">
    <source>
        <dbReference type="EMBL" id="JAH95147.1"/>
    </source>
</evidence>
<sequence>MQAVPQPFTLNVDLHLHLHLSLVTQYCAMKFQSPIWKNQMEGKKEEKNNKPKWPPVYNCLLRISEAE</sequence>
<reference evidence="1" key="1">
    <citation type="submission" date="2014-11" db="EMBL/GenBank/DDBJ databases">
        <authorList>
            <person name="Amaro Gonzalez C."/>
        </authorList>
    </citation>
    <scope>NUCLEOTIDE SEQUENCE</scope>
</reference>
<dbReference type="AlphaFoldDB" id="A0A0E9WXC5"/>
<accession>A0A0E9WXC5</accession>
<dbReference type="EMBL" id="GBXM01013430">
    <property type="protein sequence ID" value="JAH95147.1"/>
    <property type="molecule type" value="Transcribed_RNA"/>
</dbReference>